<dbReference type="InterPro" id="IPR006183">
    <property type="entry name" value="Pgluconate_DH"/>
</dbReference>
<evidence type="ECO:0000313" key="5">
    <source>
        <dbReference type="EMBL" id="KFN90245.1"/>
    </source>
</evidence>
<dbReference type="InterPro" id="IPR006114">
    <property type="entry name" value="6PGDH_C"/>
</dbReference>
<dbReference type="InterPro" id="IPR008927">
    <property type="entry name" value="6-PGluconate_DH-like_C_sf"/>
</dbReference>
<keyword evidence="3" id="KW-0311">Gluconate utilization</keyword>
<dbReference type="PANTHER" id="PTHR11811">
    <property type="entry name" value="6-PHOSPHOGLUCONATE DEHYDROGENASE"/>
    <property type="match status" value="1"/>
</dbReference>
<dbReference type="InterPro" id="IPR006115">
    <property type="entry name" value="6PGDH_NADP-bd"/>
</dbReference>
<reference evidence="5 6" key="1">
    <citation type="submission" date="2014-08" db="EMBL/GenBank/DDBJ databases">
        <title>Genome sequence of Tetragenococcus muriaticus.</title>
        <authorList>
            <person name="Chuea-nongthon C."/>
            <person name="Rodtong S."/>
            <person name="Yongsawatdigul J."/>
            <person name="Steele J.L."/>
            <person name="Liu X.-y."/>
            <person name="Speers J."/>
            <person name="Glasner J.D."/>
            <person name="Neeno-Eckwall E.C."/>
        </authorList>
    </citation>
    <scope>NUCLEOTIDE SEQUENCE [LARGE SCALE GENOMIC DNA]</scope>
    <source>
        <strain evidence="5 6">PMC-11-5</strain>
    </source>
</reference>
<comment type="caution">
    <text evidence="5">The sequence shown here is derived from an EMBL/GenBank/DDBJ whole genome shotgun (WGS) entry which is preliminary data.</text>
</comment>
<dbReference type="InterPro" id="IPR013328">
    <property type="entry name" value="6PGD_dom2"/>
</dbReference>
<dbReference type="NCBIfam" id="NF007161">
    <property type="entry name" value="PRK09599.1"/>
    <property type="match status" value="1"/>
</dbReference>
<dbReference type="PRINTS" id="PR00076">
    <property type="entry name" value="6PGDHDRGNASE"/>
</dbReference>
<evidence type="ECO:0000256" key="1">
    <source>
        <dbReference type="ARBA" id="ARBA00008419"/>
    </source>
</evidence>
<dbReference type="GO" id="GO:0050661">
    <property type="term" value="F:NADP binding"/>
    <property type="evidence" value="ECO:0007669"/>
    <property type="project" value="InterPro"/>
</dbReference>
<feature type="domain" description="6-phosphogluconate dehydrogenase C-terminal" evidence="4">
    <location>
        <begin position="168"/>
        <end position="299"/>
    </location>
</feature>
<proteinExistence type="inferred from homology"/>
<organism evidence="5 6">
    <name type="scientific">Tetragenococcus muriaticus PMC-11-5</name>
    <dbReference type="NCBI Taxonomy" id="1302649"/>
    <lineage>
        <taxon>Bacteria</taxon>
        <taxon>Bacillati</taxon>
        <taxon>Bacillota</taxon>
        <taxon>Bacilli</taxon>
        <taxon>Lactobacillales</taxon>
        <taxon>Enterococcaceae</taxon>
        <taxon>Tetragenococcus</taxon>
    </lineage>
</organism>
<gene>
    <name evidence="5" type="ORF">TMUPMC115_2005</name>
</gene>
<keyword evidence="2 5" id="KW-0560">Oxidoreductase</keyword>
<dbReference type="SMART" id="SM01350">
    <property type="entry name" value="6PGD"/>
    <property type="match status" value="1"/>
</dbReference>
<dbReference type="Pfam" id="PF03446">
    <property type="entry name" value="NAD_binding_2"/>
    <property type="match status" value="1"/>
</dbReference>
<dbReference type="InterPro" id="IPR004849">
    <property type="entry name" value="6DGDH_YqeC"/>
</dbReference>
<evidence type="ECO:0000313" key="6">
    <source>
        <dbReference type="Proteomes" id="UP000029380"/>
    </source>
</evidence>
<dbReference type="SUPFAM" id="SSF48179">
    <property type="entry name" value="6-phosphogluconate dehydrogenase C-terminal domain-like"/>
    <property type="match status" value="1"/>
</dbReference>
<evidence type="ECO:0000256" key="3">
    <source>
        <dbReference type="ARBA" id="ARBA00023064"/>
    </source>
</evidence>
<dbReference type="Gene3D" id="1.10.1040.10">
    <property type="entry name" value="N-(1-d-carboxylethyl)-l-norvaline Dehydrogenase, domain 2"/>
    <property type="match status" value="1"/>
</dbReference>
<sequence length="299" mass="32797">MLDIRIIGLGKMGLNLAYNLLDHGYKVSGFDQNSGIKNEFEENGGQFYSSFEALMEDKEQSSVIWLMLPAGEITNNQVSSCVQAMNQGDILVDGGNSKFTDSQKNGEKAKEQGVYFFDVGTSGGTSGAREGACMMIGGDAEKFEEIRPLFEALCVKDGYFYCGPVGSGHYLKMIHNGIEYGMMQAIGEGFNLIHHGEYDYDLAGVAKVFNNGSVIRSWLMGLTEDLLQEDPDLKNIEGVIPSSGEGKWTAEEMLRQELSAPVITQALLTRYASVDEEKYGEKVVASLRNQFGGHEVSKK</sequence>
<dbReference type="SUPFAM" id="SSF51735">
    <property type="entry name" value="NAD(P)-binding Rossmann-fold domains"/>
    <property type="match status" value="1"/>
</dbReference>
<evidence type="ECO:0000259" key="4">
    <source>
        <dbReference type="SMART" id="SM01350"/>
    </source>
</evidence>
<dbReference type="GO" id="GO:0004616">
    <property type="term" value="F:phosphogluconate dehydrogenase (decarboxylating) activity"/>
    <property type="evidence" value="ECO:0007669"/>
    <property type="project" value="UniProtKB-EC"/>
</dbReference>
<protein>
    <submittedName>
        <fullName evidence="5">6-phosphogluconate dehydrogenase, decarboxylating</fullName>
        <ecNumber evidence="5">1.1.1.44</ecNumber>
    </submittedName>
</protein>
<dbReference type="EC" id="1.1.1.44" evidence="5"/>
<dbReference type="EMBL" id="JPVU01000222">
    <property type="protein sequence ID" value="KFN90245.1"/>
    <property type="molecule type" value="Genomic_DNA"/>
</dbReference>
<name>A0A091C0K3_9ENTE</name>
<comment type="similarity">
    <text evidence="1">Belongs to the 6-phosphogluconate dehydrogenase family.</text>
</comment>
<dbReference type="RefSeq" id="WP_331279486.1">
    <property type="nucleotide sequence ID" value="NZ_JPVU01000222.1"/>
</dbReference>
<dbReference type="AlphaFoldDB" id="A0A091C0K3"/>
<dbReference type="PATRIC" id="fig|1302649.3.peg.2002"/>
<dbReference type="GO" id="GO:0019521">
    <property type="term" value="P:D-gluconate metabolic process"/>
    <property type="evidence" value="ECO:0007669"/>
    <property type="project" value="UniProtKB-KW"/>
</dbReference>
<accession>A0A091C0K3</accession>
<dbReference type="Proteomes" id="UP000029380">
    <property type="component" value="Unassembled WGS sequence"/>
</dbReference>
<evidence type="ECO:0000256" key="2">
    <source>
        <dbReference type="ARBA" id="ARBA00023002"/>
    </source>
</evidence>
<dbReference type="NCBIfam" id="TIGR00872">
    <property type="entry name" value="gnd_rel"/>
    <property type="match status" value="1"/>
</dbReference>
<dbReference type="Gene3D" id="3.40.50.720">
    <property type="entry name" value="NAD(P)-binding Rossmann-like Domain"/>
    <property type="match status" value="1"/>
</dbReference>
<dbReference type="InterPro" id="IPR036291">
    <property type="entry name" value="NAD(P)-bd_dom_sf"/>
</dbReference>
<dbReference type="Pfam" id="PF00393">
    <property type="entry name" value="6PGD"/>
    <property type="match status" value="1"/>
</dbReference>
<dbReference type="GO" id="GO:0006098">
    <property type="term" value="P:pentose-phosphate shunt"/>
    <property type="evidence" value="ECO:0007669"/>
    <property type="project" value="InterPro"/>
</dbReference>